<keyword evidence="4" id="KW-1185">Reference proteome</keyword>
<organism evidence="3 4">
    <name type="scientific">Mucuna pruriens</name>
    <name type="common">Velvet bean</name>
    <name type="synonym">Dolichos pruriens</name>
    <dbReference type="NCBI Taxonomy" id="157652"/>
    <lineage>
        <taxon>Eukaryota</taxon>
        <taxon>Viridiplantae</taxon>
        <taxon>Streptophyta</taxon>
        <taxon>Embryophyta</taxon>
        <taxon>Tracheophyta</taxon>
        <taxon>Spermatophyta</taxon>
        <taxon>Magnoliopsida</taxon>
        <taxon>eudicotyledons</taxon>
        <taxon>Gunneridae</taxon>
        <taxon>Pentapetalae</taxon>
        <taxon>rosids</taxon>
        <taxon>fabids</taxon>
        <taxon>Fabales</taxon>
        <taxon>Fabaceae</taxon>
        <taxon>Papilionoideae</taxon>
        <taxon>50 kb inversion clade</taxon>
        <taxon>NPAAA clade</taxon>
        <taxon>indigoferoid/millettioid clade</taxon>
        <taxon>Phaseoleae</taxon>
        <taxon>Mucuna</taxon>
    </lineage>
</organism>
<feature type="domain" description="Reverse transcriptase" evidence="1">
    <location>
        <begin position="441"/>
        <end position="597"/>
    </location>
</feature>
<feature type="non-terminal residue" evidence="3">
    <location>
        <position position="1"/>
    </location>
</feature>
<dbReference type="InterPro" id="IPR041577">
    <property type="entry name" value="RT_RNaseH_2"/>
</dbReference>
<dbReference type="Gene3D" id="3.10.10.10">
    <property type="entry name" value="HIV Type 1 Reverse Transcriptase, subunit A, domain 1"/>
    <property type="match status" value="1"/>
</dbReference>
<comment type="caution">
    <text evidence="3">The sequence shown here is derived from an EMBL/GenBank/DDBJ whole genome shotgun (WGS) entry which is preliminary data.</text>
</comment>
<dbReference type="Proteomes" id="UP000257109">
    <property type="component" value="Unassembled WGS sequence"/>
</dbReference>
<feature type="domain" description="Reverse transcriptase/retrotransposon-derived protein RNase H-like" evidence="2">
    <location>
        <begin position="666"/>
        <end position="710"/>
    </location>
</feature>
<dbReference type="Pfam" id="PF00078">
    <property type="entry name" value="RVT_1"/>
    <property type="match status" value="1"/>
</dbReference>
<gene>
    <name evidence="3" type="primary">pol</name>
    <name evidence="3" type="ORF">CR513_19108</name>
</gene>
<dbReference type="Gene3D" id="2.40.70.10">
    <property type="entry name" value="Acid Proteases"/>
    <property type="match status" value="1"/>
</dbReference>
<dbReference type="InterPro" id="IPR000477">
    <property type="entry name" value="RT_dom"/>
</dbReference>
<dbReference type="PANTHER" id="PTHR24559">
    <property type="entry name" value="TRANSPOSON TY3-I GAG-POL POLYPROTEIN"/>
    <property type="match status" value="1"/>
</dbReference>
<evidence type="ECO:0000259" key="1">
    <source>
        <dbReference type="Pfam" id="PF00078"/>
    </source>
</evidence>
<dbReference type="InterPro" id="IPR021109">
    <property type="entry name" value="Peptidase_aspartic_dom_sf"/>
</dbReference>
<name>A0A371H5D9_MUCPR</name>
<dbReference type="AlphaFoldDB" id="A0A371H5D9"/>
<dbReference type="EMBL" id="QJKJ01003522">
    <property type="protein sequence ID" value="RDX98028.1"/>
    <property type="molecule type" value="Genomic_DNA"/>
</dbReference>
<protein>
    <submittedName>
        <fullName evidence="3">Retrovirus-related Pol polyprotein from transposon 17.6</fullName>
    </submittedName>
</protein>
<dbReference type="Pfam" id="PF17919">
    <property type="entry name" value="RT_RNaseH_2"/>
    <property type="match status" value="1"/>
</dbReference>
<dbReference type="InterPro" id="IPR043502">
    <property type="entry name" value="DNA/RNA_pol_sf"/>
</dbReference>
<dbReference type="PANTHER" id="PTHR24559:SF444">
    <property type="entry name" value="REVERSE TRANSCRIPTASE DOMAIN-CONTAINING PROTEIN"/>
    <property type="match status" value="1"/>
</dbReference>
<dbReference type="CDD" id="cd00303">
    <property type="entry name" value="retropepsin_like"/>
    <property type="match status" value="1"/>
</dbReference>
<dbReference type="CDD" id="cd01647">
    <property type="entry name" value="RT_LTR"/>
    <property type="match status" value="1"/>
</dbReference>
<dbReference type="InterPro" id="IPR053134">
    <property type="entry name" value="RNA-dir_DNA_polymerase"/>
</dbReference>
<proteinExistence type="predicted"/>
<reference evidence="3" key="1">
    <citation type="submission" date="2018-05" db="EMBL/GenBank/DDBJ databases">
        <title>Draft genome of Mucuna pruriens seed.</title>
        <authorList>
            <person name="Nnadi N.E."/>
            <person name="Vos R."/>
            <person name="Hasami M.H."/>
            <person name="Devisetty U.K."/>
            <person name="Aguiy J.C."/>
        </authorList>
    </citation>
    <scope>NUCLEOTIDE SEQUENCE [LARGE SCALE GENOMIC DNA]</scope>
    <source>
        <strain evidence="3">JCA_2017</strain>
    </source>
</reference>
<dbReference type="OrthoDB" id="10055717at2759"/>
<sequence>MEERIKFQQNMNATMHDLKMQIRQLANSISQLQSARSRNLPPQPIPNPKGGKVSIVTLRSDKELQAKTTPLPFPSRTISIKKPETDEELLKMFRRVEINIPLLDAIKQIPKYAKFLKELSEVGGVLSAFIQKEVIVGTKPALPRKYRDPGVFSVPYTIGGCTFANAMLDLGASFNVMLASVYKSLNFGDLELTGIVIQLANRSVVQPIGLLEDVLIQVNDLIFPTDFYVLKMEDETSKKGSTLILGRPFLMTARTKIDVHARTLSMEFEDNLVQFNIFDAMRYPTEDHSLYSMDPRSIIDSLPPQSPPSKLKSLLDHLKYAYLDQDQQFLVIIANNLDQEQEEKFLAVLWRHKKSIGWKLLDLLGSFHLHAQNHDGGRSPSYTTIAKEIESDHPGCREESAEIIYPILDSNWVSPVQVVPKKSGITVTKNQYDEMVPTRIHNSWRVCIDYTNLNQATRKDHFPLPFLDQILEKLVRKSHYCFLDGYSGYMQIHIAREDQHKTTFTYPFGTFAYTKMSFGLCNAPSTFRRCMLSIFSDLLEECMEVFMNDFMVYANTFEACLGNLSCMLKRCMETNLVLNYENFHFMVIEGIVLGHLVSNRGIKVEKAKIDVITSLPKPALVRDVCSFLGHAGFYRRFIRNFSKIALPLSKLLQKDLDFVFDEACAPNWELPFELICDASNSALGAILGQRVGTGKPAHMVAYASRTMDPA</sequence>
<evidence type="ECO:0000313" key="3">
    <source>
        <dbReference type="EMBL" id="RDX98028.1"/>
    </source>
</evidence>
<dbReference type="Gene3D" id="3.30.70.270">
    <property type="match status" value="2"/>
</dbReference>
<dbReference type="InterPro" id="IPR043128">
    <property type="entry name" value="Rev_trsase/Diguanyl_cyclase"/>
</dbReference>
<dbReference type="SUPFAM" id="SSF56672">
    <property type="entry name" value="DNA/RNA polymerases"/>
    <property type="match status" value="1"/>
</dbReference>
<accession>A0A371H5D9</accession>
<evidence type="ECO:0000313" key="4">
    <source>
        <dbReference type="Proteomes" id="UP000257109"/>
    </source>
</evidence>
<evidence type="ECO:0000259" key="2">
    <source>
        <dbReference type="Pfam" id="PF17919"/>
    </source>
</evidence>